<comment type="caution">
    <text evidence="3">The sequence shown here is derived from an EMBL/GenBank/DDBJ whole genome shotgun (WGS) entry which is preliminary data.</text>
</comment>
<keyword evidence="4" id="KW-1185">Reference proteome</keyword>
<dbReference type="PANTHER" id="PTHR24023">
    <property type="entry name" value="COLLAGEN ALPHA"/>
    <property type="match status" value="1"/>
</dbReference>
<evidence type="ECO:0000256" key="1">
    <source>
        <dbReference type="SAM" id="MobiDB-lite"/>
    </source>
</evidence>
<dbReference type="InterPro" id="IPR055575">
    <property type="entry name" value="DUF7151"/>
</dbReference>
<dbReference type="Pfam" id="PF01391">
    <property type="entry name" value="Collagen"/>
    <property type="match status" value="2"/>
</dbReference>
<dbReference type="EMBL" id="JBHSHJ010000005">
    <property type="protein sequence ID" value="MFC4788979.1"/>
    <property type="molecule type" value="Genomic_DNA"/>
</dbReference>
<dbReference type="PANTHER" id="PTHR24023:SF1095">
    <property type="entry name" value="EGF-LIKE DOMAIN-CONTAINING PROTEIN"/>
    <property type="match status" value="1"/>
</dbReference>
<evidence type="ECO:0000313" key="4">
    <source>
        <dbReference type="Proteomes" id="UP001596001"/>
    </source>
</evidence>
<reference evidence="4" key="1">
    <citation type="journal article" date="2019" name="Int. J. Syst. Evol. Microbiol.">
        <title>The Global Catalogue of Microorganisms (GCM) 10K type strain sequencing project: providing services to taxonomists for standard genome sequencing and annotation.</title>
        <authorList>
            <consortium name="The Broad Institute Genomics Platform"/>
            <consortium name="The Broad Institute Genome Sequencing Center for Infectious Disease"/>
            <person name="Wu L."/>
            <person name="Ma J."/>
        </authorList>
    </citation>
    <scope>NUCLEOTIDE SEQUENCE [LARGE SCALE GENOMIC DNA]</scope>
    <source>
        <strain evidence="4">CCUG 49452</strain>
    </source>
</reference>
<gene>
    <name evidence="3" type="ORF">ACFO6X_08295</name>
</gene>
<dbReference type="Proteomes" id="UP001596001">
    <property type="component" value="Unassembled WGS sequence"/>
</dbReference>
<proteinExistence type="predicted"/>
<name>A0ABV9QE35_9BURK</name>
<sequence>MGTVPIASAGIPATIAYQGHLTQTGGSPLTGTTTLQISLYTTASGGTALWSETHTNTNVSNGVFAVPLGSITPLTLPFDTPYYLGVTVNGGTELLPRQPLTSAPYALNALSANTVMDGAITASKLGENCAAGETLLRNVSGWACGLVPGTPGATGPAGPAGPAGAQGAVGATGPAGPAGAQGATGPAGSSGAAGANALVQLTTEPVGIHCAVGGTKVEAGSDADGNNTLDVDEVTVTRYVCNGAQGPVGTAGPAGAIGPQGPTGATGAAGPAGAAGSVGPAGPQGPIGATGLAGPIGPAGNAGSNALLKISTEVAGANCATGGVKVDAGNDSNANATLDAAEVVTTRYVCNGVQGIQGVQGATGPMGPAGPAGSGGGTTGLTTVVHGCFDGSLTSVNGTGYTVSRNGSNYTIGFTNAFNSTNYSLLVDARTSTGRSRAITSTGKTTNGTTWSAGWLDTIETQGSMCFVAAL</sequence>
<dbReference type="Pfam" id="PF23657">
    <property type="entry name" value="DUF7151"/>
    <property type="match status" value="2"/>
</dbReference>
<evidence type="ECO:0000259" key="2">
    <source>
        <dbReference type="Pfam" id="PF23657"/>
    </source>
</evidence>
<evidence type="ECO:0000313" key="3">
    <source>
        <dbReference type="EMBL" id="MFC4788979.1"/>
    </source>
</evidence>
<feature type="domain" description="DUF7151" evidence="2">
    <location>
        <begin position="305"/>
        <end position="350"/>
    </location>
</feature>
<feature type="domain" description="DUF7151" evidence="2">
    <location>
        <begin position="196"/>
        <end position="241"/>
    </location>
</feature>
<feature type="region of interest" description="Disordered" evidence="1">
    <location>
        <begin position="250"/>
        <end position="281"/>
    </location>
</feature>
<organism evidence="3 4">
    <name type="scientific">Giesbergeria sinuosa</name>
    <dbReference type="NCBI Taxonomy" id="80883"/>
    <lineage>
        <taxon>Bacteria</taxon>
        <taxon>Pseudomonadati</taxon>
        <taxon>Pseudomonadota</taxon>
        <taxon>Betaproteobacteria</taxon>
        <taxon>Burkholderiales</taxon>
        <taxon>Comamonadaceae</taxon>
        <taxon>Giesbergeria</taxon>
    </lineage>
</organism>
<accession>A0ABV9QE35</accession>
<feature type="region of interest" description="Disordered" evidence="1">
    <location>
        <begin position="153"/>
        <end position="192"/>
    </location>
</feature>
<dbReference type="InterPro" id="IPR008160">
    <property type="entry name" value="Collagen"/>
</dbReference>
<protein>
    <recommendedName>
        <fullName evidence="2">DUF7151 domain-containing protein</fullName>
    </recommendedName>
</protein>
<dbReference type="InterPro" id="IPR050149">
    <property type="entry name" value="Collagen_superfamily"/>
</dbReference>